<dbReference type="PANTHER" id="PTHR46684">
    <property type="entry name" value="TRANSCRIPTION FACTOR FAMA"/>
    <property type="match status" value="1"/>
</dbReference>
<dbReference type="GO" id="GO:0003700">
    <property type="term" value="F:DNA-binding transcription factor activity"/>
    <property type="evidence" value="ECO:0007669"/>
    <property type="project" value="InterPro"/>
</dbReference>
<protein>
    <submittedName>
        <fullName evidence="8">Transcription factor SPEECHLESS-like</fullName>
    </submittedName>
</protein>
<dbReference type="KEGG" id="jre:109014190"/>
<evidence type="ECO:0000256" key="3">
    <source>
        <dbReference type="ARBA" id="ARBA00023125"/>
    </source>
</evidence>
<dbReference type="SMART" id="SM00353">
    <property type="entry name" value="HLH"/>
    <property type="match status" value="1"/>
</dbReference>
<feature type="compositionally biased region" description="Low complexity" evidence="6">
    <location>
        <begin position="186"/>
        <end position="210"/>
    </location>
</feature>
<dbReference type="PROSITE" id="PS50888">
    <property type="entry name" value="BHLH"/>
    <property type="match status" value="1"/>
</dbReference>
<evidence type="ECO:0000313" key="8">
    <source>
        <dbReference type="RefSeq" id="XP_018852097.1"/>
    </source>
</evidence>
<evidence type="ECO:0000256" key="4">
    <source>
        <dbReference type="ARBA" id="ARBA00023163"/>
    </source>
</evidence>
<dbReference type="GO" id="GO:0003677">
    <property type="term" value="F:DNA binding"/>
    <property type="evidence" value="ECO:0007669"/>
    <property type="project" value="UniProtKB-KW"/>
</dbReference>
<dbReference type="Pfam" id="PF00010">
    <property type="entry name" value="HLH"/>
    <property type="match status" value="1"/>
</dbReference>
<keyword evidence="5" id="KW-0539">Nucleus</keyword>
<reference evidence="8" key="1">
    <citation type="submission" date="2025-08" db="UniProtKB">
        <authorList>
            <consortium name="RefSeq"/>
        </authorList>
    </citation>
    <scope>IDENTIFICATION</scope>
    <source>
        <tissue evidence="8">Leaves</tissue>
    </source>
</reference>
<dbReference type="RefSeq" id="XP_018852097.1">
    <property type="nucleotide sequence ID" value="XM_018996552.2"/>
</dbReference>
<keyword evidence="7" id="KW-1185">Reference proteome</keyword>
<feature type="region of interest" description="Disordered" evidence="6">
    <location>
        <begin position="239"/>
        <end position="258"/>
    </location>
</feature>
<dbReference type="STRING" id="51240.A0A2I4H7G7"/>
<feature type="region of interest" description="Disordered" evidence="6">
    <location>
        <begin position="186"/>
        <end position="224"/>
    </location>
</feature>
<dbReference type="GO" id="GO:0045893">
    <property type="term" value="P:positive regulation of DNA-templated transcription"/>
    <property type="evidence" value="ECO:0000318"/>
    <property type="project" value="GO_Central"/>
</dbReference>
<organism evidence="7 8">
    <name type="scientific">Juglans regia</name>
    <name type="common">English walnut</name>
    <dbReference type="NCBI Taxonomy" id="51240"/>
    <lineage>
        <taxon>Eukaryota</taxon>
        <taxon>Viridiplantae</taxon>
        <taxon>Streptophyta</taxon>
        <taxon>Embryophyta</taxon>
        <taxon>Tracheophyta</taxon>
        <taxon>Spermatophyta</taxon>
        <taxon>Magnoliopsida</taxon>
        <taxon>eudicotyledons</taxon>
        <taxon>Gunneridae</taxon>
        <taxon>Pentapetalae</taxon>
        <taxon>rosids</taxon>
        <taxon>fabids</taxon>
        <taxon>Fagales</taxon>
        <taxon>Juglandaceae</taxon>
        <taxon>Juglans</taxon>
    </lineage>
</organism>
<feature type="compositionally biased region" description="Polar residues" evidence="6">
    <location>
        <begin position="63"/>
        <end position="83"/>
    </location>
</feature>
<feature type="region of interest" description="Disordered" evidence="6">
    <location>
        <begin position="59"/>
        <end position="117"/>
    </location>
</feature>
<dbReference type="PANTHER" id="PTHR46684:SF4">
    <property type="entry name" value="TRANSCRIPTION FACTOR SPEECHLESS"/>
    <property type="match status" value="1"/>
</dbReference>
<dbReference type="GO" id="GO:0010374">
    <property type="term" value="P:stomatal complex development"/>
    <property type="evidence" value="ECO:0000318"/>
    <property type="project" value="GO_Central"/>
</dbReference>
<comment type="subcellular location">
    <subcellularLocation>
        <location evidence="1">Nucleus</location>
    </subcellularLocation>
</comment>
<dbReference type="GO" id="GO:0005634">
    <property type="term" value="C:nucleus"/>
    <property type="evidence" value="ECO:0000318"/>
    <property type="project" value="GO_Central"/>
</dbReference>
<evidence type="ECO:0000256" key="2">
    <source>
        <dbReference type="ARBA" id="ARBA00023015"/>
    </source>
</evidence>
<dbReference type="AlphaFoldDB" id="A0A2I4H7G7"/>
<proteinExistence type="predicted"/>
<feature type="compositionally biased region" description="Low complexity" evidence="6">
    <location>
        <begin position="243"/>
        <end position="258"/>
    </location>
</feature>
<accession>A0A2I4H7G7</accession>
<keyword evidence="2" id="KW-0805">Transcription regulation</keyword>
<gene>
    <name evidence="8" type="primary">LOC109014190</name>
</gene>
<evidence type="ECO:0000313" key="7">
    <source>
        <dbReference type="Proteomes" id="UP000235220"/>
    </source>
</evidence>
<dbReference type="FunFam" id="4.10.280.10:FF:000061">
    <property type="entry name" value="Transcription factor SPEECHLESS"/>
    <property type="match status" value="1"/>
</dbReference>
<dbReference type="Gramene" id="Jr16_00880_p1">
    <property type="protein sequence ID" value="cds.Jr16_00880_p1"/>
    <property type="gene ID" value="Jr16_00880"/>
</dbReference>
<evidence type="ECO:0000256" key="1">
    <source>
        <dbReference type="ARBA" id="ARBA00004123"/>
    </source>
</evidence>
<dbReference type="InterPro" id="IPR011598">
    <property type="entry name" value="bHLH_dom"/>
</dbReference>
<keyword evidence="4" id="KW-0804">Transcription</keyword>
<keyword evidence="3" id="KW-0238">DNA-binding</keyword>
<sequence length="357" mass="39448">MGDINFPDVFEEHEFGDTSLAEDDLFSIFESLESVADFPLIDEGVVGTKELGEEINTAPRFFSQKSTSSSALQDQSGTELETSPKSKRQKLSGTTTSSEETNQEGQHRISHITVERNRRKQMNDHLSVLRSLMPCFYVKRGDQASIIGGVIDYINELQQVLHSLEAKKQRKVYSTHHEVVVLSPRLVSSPRPSPLSPRSKLPLSPRLNLPISPRTPQPSIPYKPRKKLQLQAAGAGYLSPTMPSSLEPSPASSSTTSSINDNVNELVANSKSPIAEVEVKFSGPNLLLKTVSTRIPGQAMKIISALEDLSLEILHLRIITVDETILINSFTIKVGIECQLSAEELAQQIQQTFYQVL</sequence>
<evidence type="ECO:0000256" key="5">
    <source>
        <dbReference type="ARBA" id="ARBA00023242"/>
    </source>
</evidence>
<dbReference type="FunCoup" id="A0A2I4H7G7">
    <property type="interactions" value="296"/>
</dbReference>
<dbReference type="Proteomes" id="UP000235220">
    <property type="component" value="Chromosome 16"/>
</dbReference>
<dbReference type="GO" id="GO:0046983">
    <property type="term" value="F:protein dimerization activity"/>
    <property type="evidence" value="ECO:0007669"/>
    <property type="project" value="InterPro"/>
</dbReference>
<dbReference type="InterPro" id="IPR044283">
    <property type="entry name" value="FAMA/SPEECHLESS/MUTE-like"/>
</dbReference>
<name>A0A2I4H7G7_JUGRE</name>
<dbReference type="SUPFAM" id="SSF47459">
    <property type="entry name" value="HLH, helix-loop-helix DNA-binding domain"/>
    <property type="match status" value="1"/>
</dbReference>
<dbReference type="Gene3D" id="4.10.280.10">
    <property type="entry name" value="Helix-loop-helix DNA-binding domain"/>
    <property type="match status" value="1"/>
</dbReference>
<dbReference type="GeneID" id="109014190"/>
<feature type="compositionally biased region" description="Polar residues" evidence="6">
    <location>
        <begin position="91"/>
        <end position="104"/>
    </location>
</feature>
<dbReference type="OrthoDB" id="675169at2759"/>
<evidence type="ECO:0000256" key="6">
    <source>
        <dbReference type="SAM" id="MobiDB-lite"/>
    </source>
</evidence>
<dbReference type="GO" id="GO:0010052">
    <property type="term" value="P:guard cell differentiation"/>
    <property type="evidence" value="ECO:0007669"/>
    <property type="project" value="InterPro"/>
</dbReference>
<dbReference type="InterPro" id="IPR036638">
    <property type="entry name" value="HLH_DNA-bd_sf"/>
</dbReference>